<evidence type="ECO:0000256" key="9">
    <source>
        <dbReference type="ARBA" id="ARBA00023679"/>
    </source>
</evidence>
<evidence type="ECO:0000256" key="2">
    <source>
        <dbReference type="ARBA" id="ARBA00001947"/>
    </source>
</evidence>
<keyword evidence="6 10" id="KW-0378">Hydrolase</keyword>
<evidence type="ECO:0000256" key="5">
    <source>
        <dbReference type="ARBA" id="ARBA00022723"/>
    </source>
</evidence>
<keyword evidence="5" id="KW-0479">Metal-binding</keyword>
<proteinExistence type="inferred from homology"/>
<sequence length="244" mass="27623">MSKLAQAYICQQQQLLVDEHLNLPNLTVQDDDLVTSKTPLVIARNWESHQSVPHGFQFVGLRQMIPHWSTTELEQASRALQLLEWKNNHQFCGRCGHQTKAHGSEFCTICTHCNLRQYPRISPCIITIITKGDEILLAKSVHRKDNIYGLIAGFVEVGETLEQAVARETKEEVGIDVTNIRYISSQPWPFPSNLMIAFHAEYAGGEIKLQEDEIADAQFFKKDQLPTIPFAGSITYQVIQAFTS</sequence>
<comment type="catalytic activity">
    <reaction evidence="9">
        <text>a 5'-end NAD(+)-phospho-ribonucleoside in mRNA + H2O = a 5'-end phospho-adenosine-phospho-ribonucleoside in mRNA + beta-nicotinamide D-ribonucleotide + 2 H(+)</text>
        <dbReference type="Rhea" id="RHEA:60876"/>
        <dbReference type="Rhea" id="RHEA-COMP:15698"/>
        <dbReference type="Rhea" id="RHEA-COMP:15719"/>
        <dbReference type="ChEBI" id="CHEBI:14649"/>
        <dbReference type="ChEBI" id="CHEBI:15377"/>
        <dbReference type="ChEBI" id="CHEBI:15378"/>
        <dbReference type="ChEBI" id="CHEBI:144029"/>
        <dbReference type="ChEBI" id="CHEBI:144051"/>
    </reaction>
    <physiologicalReaction direction="left-to-right" evidence="9">
        <dbReference type="Rhea" id="RHEA:60877"/>
    </physiologicalReaction>
</comment>
<dbReference type="GO" id="GO:0035529">
    <property type="term" value="F:NADH pyrophosphatase activity"/>
    <property type="evidence" value="ECO:0007669"/>
    <property type="project" value="TreeGrafter"/>
</dbReference>
<dbReference type="InterPro" id="IPR000086">
    <property type="entry name" value="NUDIX_hydrolase_dom"/>
</dbReference>
<comment type="cofactor">
    <cofactor evidence="1">
        <name>Mg(2+)</name>
        <dbReference type="ChEBI" id="CHEBI:18420"/>
    </cofactor>
</comment>
<comment type="cofactor">
    <cofactor evidence="2">
        <name>Zn(2+)</name>
        <dbReference type="ChEBI" id="CHEBI:29105"/>
    </cofactor>
</comment>
<gene>
    <name evidence="12" type="ORF">SAMN05444584_0079</name>
</gene>
<dbReference type="Gene3D" id="3.90.79.10">
    <property type="entry name" value="Nucleoside Triphosphate Pyrophosphohydrolase"/>
    <property type="match status" value="1"/>
</dbReference>
<evidence type="ECO:0000256" key="10">
    <source>
        <dbReference type="RuleBase" id="RU003476"/>
    </source>
</evidence>
<dbReference type="GO" id="GO:0005829">
    <property type="term" value="C:cytosol"/>
    <property type="evidence" value="ECO:0007669"/>
    <property type="project" value="TreeGrafter"/>
</dbReference>
<organism evidence="12 13">
    <name type="scientific">Acinetobacter apis</name>
    <dbReference type="NCBI Taxonomy" id="1229165"/>
    <lineage>
        <taxon>Bacteria</taxon>
        <taxon>Pseudomonadati</taxon>
        <taxon>Pseudomonadota</taxon>
        <taxon>Gammaproteobacteria</taxon>
        <taxon>Moraxellales</taxon>
        <taxon>Moraxellaceae</taxon>
        <taxon>Acinetobacter</taxon>
    </lineage>
</organism>
<dbReference type="Proteomes" id="UP000243463">
    <property type="component" value="Unassembled WGS sequence"/>
</dbReference>
<protein>
    <recommendedName>
        <fullName evidence="4">NAD(+) diphosphatase</fullName>
        <ecNumber evidence="4">3.6.1.22</ecNumber>
    </recommendedName>
</protein>
<keyword evidence="7" id="KW-0460">Magnesium</keyword>
<dbReference type="GO" id="GO:0046872">
    <property type="term" value="F:metal ion binding"/>
    <property type="evidence" value="ECO:0007669"/>
    <property type="project" value="UniProtKB-KW"/>
</dbReference>
<dbReference type="PANTHER" id="PTHR42904:SF6">
    <property type="entry name" value="NAD-CAPPED RNA HYDROLASE NUDT12"/>
    <property type="match status" value="1"/>
</dbReference>
<accession>A0A217ED94</accession>
<comment type="similarity">
    <text evidence="3">Belongs to the Nudix hydrolase family. NudC subfamily.</text>
</comment>
<dbReference type="NCBIfam" id="NF001299">
    <property type="entry name" value="PRK00241.1"/>
    <property type="match status" value="1"/>
</dbReference>
<dbReference type="Pfam" id="PF00293">
    <property type="entry name" value="NUDIX"/>
    <property type="match status" value="1"/>
</dbReference>
<dbReference type="GO" id="GO:0019677">
    <property type="term" value="P:NAD+ catabolic process"/>
    <property type="evidence" value="ECO:0007669"/>
    <property type="project" value="TreeGrafter"/>
</dbReference>
<dbReference type="PROSITE" id="PS00893">
    <property type="entry name" value="NUDIX_BOX"/>
    <property type="match status" value="1"/>
</dbReference>
<evidence type="ECO:0000313" key="12">
    <source>
        <dbReference type="EMBL" id="SNQ28170.1"/>
    </source>
</evidence>
<dbReference type="EMBL" id="FZLN01000001">
    <property type="protein sequence ID" value="SNQ28170.1"/>
    <property type="molecule type" value="Genomic_DNA"/>
</dbReference>
<feature type="domain" description="Nudix hydrolase" evidence="11">
    <location>
        <begin position="119"/>
        <end position="242"/>
    </location>
</feature>
<dbReference type="AlphaFoldDB" id="A0A217ED94"/>
<name>A0A217ED94_9GAMM</name>
<dbReference type="InterPro" id="IPR020084">
    <property type="entry name" value="NUDIX_hydrolase_CS"/>
</dbReference>
<dbReference type="PANTHER" id="PTHR42904">
    <property type="entry name" value="NUDIX HYDROLASE, NUDC SUBFAMILY"/>
    <property type="match status" value="1"/>
</dbReference>
<dbReference type="SUPFAM" id="SSF55811">
    <property type="entry name" value="Nudix"/>
    <property type="match status" value="1"/>
</dbReference>
<reference evidence="13" key="1">
    <citation type="submission" date="2017-06" db="EMBL/GenBank/DDBJ databases">
        <authorList>
            <person name="Varghese N."/>
            <person name="Submissions S."/>
        </authorList>
    </citation>
    <scope>NUCLEOTIDE SEQUENCE [LARGE SCALE GENOMIC DNA]</scope>
    <source>
        <strain evidence="13">ANC 5114</strain>
    </source>
</reference>
<evidence type="ECO:0000256" key="1">
    <source>
        <dbReference type="ARBA" id="ARBA00001946"/>
    </source>
</evidence>
<dbReference type="CDD" id="cd03429">
    <property type="entry name" value="NUDIX_NADH_pyrophosphatase_Nudt13"/>
    <property type="match status" value="1"/>
</dbReference>
<keyword evidence="13" id="KW-1185">Reference proteome</keyword>
<evidence type="ECO:0000256" key="6">
    <source>
        <dbReference type="ARBA" id="ARBA00022801"/>
    </source>
</evidence>
<dbReference type="PROSITE" id="PS51462">
    <property type="entry name" value="NUDIX"/>
    <property type="match status" value="1"/>
</dbReference>
<evidence type="ECO:0000259" key="11">
    <source>
        <dbReference type="PROSITE" id="PS51462"/>
    </source>
</evidence>
<evidence type="ECO:0000256" key="3">
    <source>
        <dbReference type="ARBA" id="ARBA00009595"/>
    </source>
</evidence>
<dbReference type="RefSeq" id="WP_088822181.1">
    <property type="nucleotide sequence ID" value="NZ_FZLN01000001.1"/>
</dbReference>
<evidence type="ECO:0000256" key="8">
    <source>
        <dbReference type="ARBA" id="ARBA00023027"/>
    </source>
</evidence>
<evidence type="ECO:0000313" key="13">
    <source>
        <dbReference type="Proteomes" id="UP000243463"/>
    </source>
</evidence>
<dbReference type="InterPro" id="IPR049734">
    <property type="entry name" value="NudC-like_C"/>
</dbReference>
<dbReference type="GO" id="GO:0006742">
    <property type="term" value="P:NADP+ catabolic process"/>
    <property type="evidence" value="ECO:0007669"/>
    <property type="project" value="TreeGrafter"/>
</dbReference>
<evidence type="ECO:0000256" key="4">
    <source>
        <dbReference type="ARBA" id="ARBA00012381"/>
    </source>
</evidence>
<keyword evidence="8" id="KW-0520">NAD</keyword>
<dbReference type="InterPro" id="IPR050241">
    <property type="entry name" value="NAD-cap_RNA_hydrolase_NudC"/>
</dbReference>
<dbReference type="EC" id="3.6.1.22" evidence="4"/>
<evidence type="ECO:0000256" key="7">
    <source>
        <dbReference type="ARBA" id="ARBA00022842"/>
    </source>
</evidence>
<dbReference type="PRINTS" id="PR00502">
    <property type="entry name" value="NUDIXFAMILY"/>
</dbReference>
<dbReference type="Gene3D" id="3.90.79.20">
    <property type="match status" value="1"/>
</dbReference>
<dbReference type="InterPro" id="IPR015797">
    <property type="entry name" value="NUDIX_hydrolase-like_dom_sf"/>
</dbReference>
<dbReference type="InterPro" id="IPR020476">
    <property type="entry name" value="Nudix_hydrolase"/>
</dbReference>
<dbReference type="OrthoDB" id="9791656at2"/>